<evidence type="ECO:0000259" key="5">
    <source>
        <dbReference type="PROSITE" id="PS50118"/>
    </source>
</evidence>
<dbReference type="Proteomes" id="UP001302812">
    <property type="component" value="Unassembled WGS sequence"/>
</dbReference>
<comment type="caution">
    <text evidence="6">The sequence shown here is derived from an EMBL/GenBank/DDBJ whole genome shotgun (WGS) entry which is preliminary data.</text>
</comment>
<accession>A0AAN6TNA6</accession>
<protein>
    <recommendedName>
        <fullName evidence="5">HMG box domain-containing protein</fullName>
    </recommendedName>
</protein>
<feature type="DNA-binding region" description="HMG box" evidence="4">
    <location>
        <begin position="112"/>
        <end position="180"/>
    </location>
</feature>
<dbReference type="InterPro" id="IPR036910">
    <property type="entry name" value="HMG_box_dom_sf"/>
</dbReference>
<dbReference type="Pfam" id="PF00505">
    <property type="entry name" value="HMG_box"/>
    <property type="match status" value="1"/>
</dbReference>
<proteinExistence type="predicted"/>
<evidence type="ECO:0000256" key="3">
    <source>
        <dbReference type="ARBA" id="ARBA00023163"/>
    </source>
</evidence>
<dbReference type="InterPro" id="IPR009071">
    <property type="entry name" value="HMG_box_dom"/>
</dbReference>
<dbReference type="PANTHER" id="PTHR10270:SF161">
    <property type="entry name" value="SEX-DETERMINING REGION Y PROTEIN"/>
    <property type="match status" value="1"/>
</dbReference>
<reference evidence="6" key="1">
    <citation type="journal article" date="2023" name="Mol. Phylogenet. Evol.">
        <title>Genome-scale phylogeny and comparative genomics of the fungal order Sordariales.</title>
        <authorList>
            <person name="Hensen N."/>
            <person name="Bonometti L."/>
            <person name="Westerberg I."/>
            <person name="Brannstrom I.O."/>
            <person name="Guillou S."/>
            <person name="Cros-Aarteil S."/>
            <person name="Calhoun S."/>
            <person name="Haridas S."/>
            <person name="Kuo A."/>
            <person name="Mondo S."/>
            <person name="Pangilinan J."/>
            <person name="Riley R."/>
            <person name="LaButti K."/>
            <person name="Andreopoulos B."/>
            <person name="Lipzen A."/>
            <person name="Chen C."/>
            <person name="Yan M."/>
            <person name="Daum C."/>
            <person name="Ng V."/>
            <person name="Clum A."/>
            <person name="Steindorff A."/>
            <person name="Ohm R.A."/>
            <person name="Martin F."/>
            <person name="Silar P."/>
            <person name="Natvig D.O."/>
            <person name="Lalanne C."/>
            <person name="Gautier V."/>
            <person name="Ament-Velasquez S.L."/>
            <person name="Kruys A."/>
            <person name="Hutchinson M.I."/>
            <person name="Powell A.J."/>
            <person name="Barry K."/>
            <person name="Miller A.N."/>
            <person name="Grigoriev I.V."/>
            <person name="Debuchy R."/>
            <person name="Gladieux P."/>
            <person name="Hiltunen Thoren M."/>
            <person name="Johannesson H."/>
        </authorList>
    </citation>
    <scope>NUCLEOTIDE SEQUENCE</scope>
    <source>
        <strain evidence="6">CBS 508.74</strain>
    </source>
</reference>
<keyword evidence="3" id="KW-0804">Transcription</keyword>
<dbReference type="CDD" id="cd01389">
    <property type="entry name" value="HMG-box_ROX1-like"/>
    <property type="match status" value="1"/>
</dbReference>
<dbReference type="Gene3D" id="1.10.30.10">
    <property type="entry name" value="High mobility group box domain"/>
    <property type="match status" value="1"/>
</dbReference>
<dbReference type="FunFam" id="1.10.30.10:FF:000041">
    <property type="entry name" value="HMG box family protein"/>
    <property type="match status" value="1"/>
</dbReference>
<dbReference type="AlphaFoldDB" id="A0AAN6TNA6"/>
<dbReference type="SUPFAM" id="SSF47095">
    <property type="entry name" value="HMG-box"/>
    <property type="match status" value="1"/>
</dbReference>
<evidence type="ECO:0000313" key="6">
    <source>
        <dbReference type="EMBL" id="KAK4117600.1"/>
    </source>
</evidence>
<evidence type="ECO:0000256" key="1">
    <source>
        <dbReference type="ARBA" id="ARBA00023015"/>
    </source>
</evidence>
<dbReference type="InterPro" id="IPR050140">
    <property type="entry name" value="SRY-related_HMG-box_TF-like"/>
</dbReference>
<organism evidence="6 7">
    <name type="scientific">Canariomyces notabilis</name>
    <dbReference type="NCBI Taxonomy" id="2074819"/>
    <lineage>
        <taxon>Eukaryota</taxon>
        <taxon>Fungi</taxon>
        <taxon>Dikarya</taxon>
        <taxon>Ascomycota</taxon>
        <taxon>Pezizomycotina</taxon>
        <taxon>Sordariomycetes</taxon>
        <taxon>Sordariomycetidae</taxon>
        <taxon>Sordariales</taxon>
        <taxon>Chaetomiaceae</taxon>
        <taxon>Canariomyces</taxon>
    </lineage>
</organism>
<dbReference type="SMART" id="SM00398">
    <property type="entry name" value="HMG"/>
    <property type="match status" value="1"/>
</dbReference>
<keyword evidence="4" id="KW-0539">Nucleus</keyword>
<evidence type="ECO:0000256" key="4">
    <source>
        <dbReference type="PROSITE-ProRule" id="PRU00267"/>
    </source>
</evidence>
<reference evidence="6" key="2">
    <citation type="submission" date="2023-05" db="EMBL/GenBank/DDBJ databases">
        <authorList>
            <consortium name="Lawrence Berkeley National Laboratory"/>
            <person name="Steindorff A."/>
            <person name="Hensen N."/>
            <person name="Bonometti L."/>
            <person name="Westerberg I."/>
            <person name="Brannstrom I.O."/>
            <person name="Guillou S."/>
            <person name="Cros-Aarteil S."/>
            <person name="Calhoun S."/>
            <person name="Haridas S."/>
            <person name="Kuo A."/>
            <person name="Mondo S."/>
            <person name="Pangilinan J."/>
            <person name="Riley R."/>
            <person name="Labutti K."/>
            <person name="Andreopoulos B."/>
            <person name="Lipzen A."/>
            <person name="Chen C."/>
            <person name="Yanf M."/>
            <person name="Daum C."/>
            <person name="Ng V."/>
            <person name="Clum A."/>
            <person name="Ohm R."/>
            <person name="Martin F."/>
            <person name="Silar P."/>
            <person name="Natvig D."/>
            <person name="Lalanne C."/>
            <person name="Gautier V."/>
            <person name="Ament-Velasquez S.L."/>
            <person name="Kruys A."/>
            <person name="Hutchinson M.I."/>
            <person name="Powell A.J."/>
            <person name="Barry K."/>
            <person name="Miller A.N."/>
            <person name="Grigoriev I.V."/>
            <person name="Debuchy R."/>
            <person name="Gladieux P."/>
            <person name="Thoren M.H."/>
            <person name="Johannesson H."/>
        </authorList>
    </citation>
    <scope>NUCLEOTIDE SEQUENCE</scope>
    <source>
        <strain evidence="6">CBS 508.74</strain>
    </source>
</reference>
<gene>
    <name evidence="6" type="ORF">N656DRAFT_744074</name>
</gene>
<dbReference type="RefSeq" id="XP_064675170.1">
    <property type="nucleotide sequence ID" value="XM_064812870.1"/>
</dbReference>
<evidence type="ECO:0000313" key="7">
    <source>
        <dbReference type="Proteomes" id="UP001302812"/>
    </source>
</evidence>
<keyword evidence="2 4" id="KW-0238">DNA-binding</keyword>
<name>A0AAN6TNA6_9PEZI</name>
<dbReference type="EMBL" id="MU853332">
    <property type="protein sequence ID" value="KAK4117600.1"/>
    <property type="molecule type" value="Genomic_DNA"/>
</dbReference>
<dbReference type="PANTHER" id="PTHR10270">
    <property type="entry name" value="SOX TRANSCRIPTION FACTOR"/>
    <property type="match status" value="1"/>
</dbReference>
<dbReference type="GO" id="GO:0030154">
    <property type="term" value="P:cell differentiation"/>
    <property type="evidence" value="ECO:0007669"/>
    <property type="project" value="TreeGrafter"/>
</dbReference>
<feature type="domain" description="HMG box" evidence="5">
    <location>
        <begin position="112"/>
        <end position="180"/>
    </location>
</feature>
<evidence type="ECO:0000256" key="2">
    <source>
        <dbReference type="ARBA" id="ARBA00023125"/>
    </source>
</evidence>
<dbReference type="PROSITE" id="PS50118">
    <property type="entry name" value="HMG_BOX_2"/>
    <property type="match status" value="1"/>
</dbReference>
<dbReference type="GeneID" id="89936995"/>
<dbReference type="GO" id="GO:0005634">
    <property type="term" value="C:nucleus"/>
    <property type="evidence" value="ECO:0007669"/>
    <property type="project" value="UniProtKB-UniRule"/>
</dbReference>
<sequence>MAVQQYDDSAIAKYLGSKYWNHFAIQLGHWNSMKVIIMSGQMFKRIPDPAKAELATEMAKYLGEEVMYARDADNEEVWILGPMNVMKRDITMVKGIPIWDPKKKHVTTVFRLRRPPNAYILYRKDKHGEVKAENPGLDNNEISVIIGAMWKAESSEVRAEYHEKAQEVKRNLMIAYPDYRYIPRKSHEIRRRARRAPRLQLQAPQDIALLNRAHAPASFLWQQPMQQAIQQVTGEENSPNSEITRHIPQSQRFLPPIERDWAPPNMERLAIEDAPAIDDNDNMDQGWNFDDQLEALLRDI</sequence>
<keyword evidence="1" id="KW-0805">Transcription regulation</keyword>
<dbReference type="GO" id="GO:0001228">
    <property type="term" value="F:DNA-binding transcription activator activity, RNA polymerase II-specific"/>
    <property type="evidence" value="ECO:0007669"/>
    <property type="project" value="TreeGrafter"/>
</dbReference>
<dbReference type="GO" id="GO:0000978">
    <property type="term" value="F:RNA polymerase II cis-regulatory region sequence-specific DNA binding"/>
    <property type="evidence" value="ECO:0007669"/>
    <property type="project" value="TreeGrafter"/>
</dbReference>
<keyword evidence="7" id="KW-1185">Reference proteome</keyword>